<protein>
    <submittedName>
        <fullName evidence="1">YtfJ family protein</fullName>
    </submittedName>
</protein>
<proteinExistence type="predicted"/>
<organism evidence="1">
    <name type="scientific">Acerihabitans sp. KWT182</name>
    <dbReference type="NCBI Taxonomy" id="3157919"/>
    <lineage>
        <taxon>Bacteria</taxon>
        <taxon>Pseudomonadati</taxon>
        <taxon>Pseudomonadota</taxon>
        <taxon>Gammaproteobacteria</taxon>
        <taxon>Enterobacterales</taxon>
        <taxon>Pectobacteriaceae</taxon>
        <taxon>Acerihabitans</taxon>
    </lineage>
</organism>
<sequence length="188" mass="21016">MPSRLLLLIVVLFTPFGLQAHNLHIGATPPKVGVADKGELLYQNNEFSYKSWNSAQLKGKIHLLQHMAARTSAGEMNAAMIEAVKKANLPQKYYQTTTVVNADDALFSSGAYFRNWLENNKKMTPAAQFVLDTHGDMRQIWGLKAKSSAIVVLDARERVRYVKEGALTLQDVQQVIDLLHRLLPRGAM</sequence>
<dbReference type="Pfam" id="PF09695">
    <property type="entry name" value="YtfJ_HI0045"/>
    <property type="match status" value="1"/>
</dbReference>
<evidence type="ECO:0000313" key="1">
    <source>
        <dbReference type="EMBL" id="XBS70432.1"/>
    </source>
</evidence>
<dbReference type="AlphaFoldDB" id="A0AAU7QB80"/>
<dbReference type="EMBL" id="CP157947">
    <property type="protein sequence ID" value="XBS70432.1"/>
    <property type="molecule type" value="Genomic_DNA"/>
</dbReference>
<dbReference type="InterPro" id="IPR006513">
    <property type="entry name" value="YtfJ_HI0045"/>
</dbReference>
<name>A0AAU7QB80_9GAMM</name>
<accession>A0AAU7QB80</accession>
<gene>
    <name evidence="1" type="ORF">ABK905_04135</name>
</gene>
<dbReference type="NCBIfam" id="TIGR01626">
    <property type="entry name" value="ytfJ_HI0045"/>
    <property type="match status" value="1"/>
</dbReference>
<reference evidence="1" key="1">
    <citation type="submission" date="2024-06" db="EMBL/GenBank/DDBJ databases">
        <authorList>
            <person name="Coelho C."/>
            <person name="Bento M."/>
            <person name="Garcia E."/>
            <person name="Camelo A."/>
            <person name="Brandao I."/>
            <person name="Espirito Santo C."/>
            <person name="Trovao J."/>
            <person name="Verissimo A."/>
            <person name="Costa J."/>
            <person name="Tiago I."/>
        </authorList>
    </citation>
    <scope>NUCLEOTIDE SEQUENCE</scope>
    <source>
        <strain evidence="1">KWT182</strain>
    </source>
</reference>